<sequence>MVVAAHTSDYRSGFGEMVEDQQVEGGSYVGGAYRNVEGRGSACGGGVHRGDPPLISLPIGVNTQRIESL</sequence>
<dbReference type="AlphaFoldDB" id="A0A816QP85"/>
<gene>
    <name evidence="1" type="ORF">DARMORV10_C06P36860.1</name>
</gene>
<dbReference type="EMBL" id="HG994370">
    <property type="protein sequence ID" value="CAF2061960.1"/>
    <property type="molecule type" value="Genomic_DNA"/>
</dbReference>
<reference evidence="1" key="1">
    <citation type="submission" date="2021-01" db="EMBL/GenBank/DDBJ databases">
        <authorList>
            <consortium name="Genoscope - CEA"/>
            <person name="William W."/>
        </authorList>
    </citation>
    <scope>NUCLEOTIDE SEQUENCE</scope>
</reference>
<protein>
    <submittedName>
        <fullName evidence="1">(rape) hypothetical protein</fullName>
    </submittedName>
</protein>
<name>A0A816QP85_BRANA</name>
<dbReference type="Proteomes" id="UP001295469">
    <property type="component" value="Chromosome C06"/>
</dbReference>
<organism evidence="1">
    <name type="scientific">Brassica napus</name>
    <name type="common">Rape</name>
    <dbReference type="NCBI Taxonomy" id="3708"/>
    <lineage>
        <taxon>Eukaryota</taxon>
        <taxon>Viridiplantae</taxon>
        <taxon>Streptophyta</taxon>
        <taxon>Embryophyta</taxon>
        <taxon>Tracheophyta</taxon>
        <taxon>Spermatophyta</taxon>
        <taxon>Magnoliopsida</taxon>
        <taxon>eudicotyledons</taxon>
        <taxon>Gunneridae</taxon>
        <taxon>Pentapetalae</taxon>
        <taxon>rosids</taxon>
        <taxon>malvids</taxon>
        <taxon>Brassicales</taxon>
        <taxon>Brassicaceae</taxon>
        <taxon>Brassiceae</taxon>
        <taxon>Brassica</taxon>
    </lineage>
</organism>
<evidence type="ECO:0000313" key="1">
    <source>
        <dbReference type="EMBL" id="CAF2061960.1"/>
    </source>
</evidence>
<proteinExistence type="predicted"/>
<accession>A0A816QP85</accession>